<dbReference type="OrthoDB" id="659855at2"/>
<dbReference type="InterPro" id="IPR013324">
    <property type="entry name" value="RNA_pol_sigma_r3/r4-like"/>
</dbReference>
<dbReference type="Pfam" id="PF08281">
    <property type="entry name" value="Sigma70_r4_2"/>
    <property type="match status" value="1"/>
</dbReference>
<evidence type="ECO:0000256" key="3">
    <source>
        <dbReference type="ARBA" id="ARBA00023082"/>
    </source>
</evidence>
<evidence type="ECO:0000313" key="8">
    <source>
        <dbReference type="Proteomes" id="UP000030152"/>
    </source>
</evidence>
<dbReference type="PANTHER" id="PTHR43133:SF46">
    <property type="entry name" value="RNA POLYMERASE SIGMA-70 FACTOR ECF SUBFAMILY"/>
    <property type="match status" value="1"/>
</dbReference>
<dbReference type="GO" id="GO:0003677">
    <property type="term" value="F:DNA binding"/>
    <property type="evidence" value="ECO:0007669"/>
    <property type="project" value="InterPro"/>
</dbReference>
<dbReference type="RefSeq" id="WP_020213621.1">
    <property type="nucleotide sequence ID" value="NZ_JRLX01000019.1"/>
</dbReference>
<dbReference type="GO" id="GO:0016987">
    <property type="term" value="F:sigma factor activity"/>
    <property type="evidence" value="ECO:0007669"/>
    <property type="project" value="UniProtKB-KW"/>
</dbReference>
<dbReference type="InterPro" id="IPR036388">
    <property type="entry name" value="WH-like_DNA-bd_sf"/>
</dbReference>
<dbReference type="AlphaFoldDB" id="A0A0A2LZY2"/>
<reference evidence="7 8" key="1">
    <citation type="submission" date="2013-09" db="EMBL/GenBank/DDBJ databases">
        <authorList>
            <person name="Zeng Z."/>
            <person name="Chen C."/>
        </authorList>
    </citation>
    <scope>NUCLEOTIDE SEQUENCE [LARGE SCALE GENOMIC DNA]</scope>
    <source>
        <strain evidence="7 8">WB 3.3-2</strain>
    </source>
</reference>
<evidence type="ECO:0000313" key="7">
    <source>
        <dbReference type="EMBL" id="KGO85579.1"/>
    </source>
</evidence>
<accession>A0A0A2LZY2</accession>
<dbReference type="CDD" id="cd06171">
    <property type="entry name" value="Sigma70_r4"/>
    <property type="match status" value="1"/>
</dbReference>
<keyword evidence="4" id="KW-0804">Transcription</keyword>
<keyword evidence="2" id="KW-0805">Transcription regulation</keyword>
<dbReference type="Proteomes" id="UP000030152">
    <property type="component" value="Unassembled WGS sequence"/>
</dbReference>
<gene>
    <name evidence="7" type="ORF">Q765_15325</name>
</gene>
<keyword evidence="8" id="KW-1185">Reference proteome</keyword>
<evidence type="ECO:0000256" key="2">
    <source>
        <dbReference type="ARBA" id="ARBA00023015"/>
    </source>
</evidence>
<dbReference type="eggNOG" id="COG1595">
    <property type="taxonomic scope" value="Bacteria"/>
</dbReference>
<keyword evidence="3" id="KW-0731">Sigma factor</keyword>
<feature type="domain" description="RNA polymerase sigma factor 70 region 4 type 2" evidence="6">
    <location>
        <begin position="114"/>
        <end position="165"/>
    </location>
</feature>
<dbReference type="PANTHER" id="PTHR43133">
    <property type="entry name" value="RNA POLYMERASE ECF-TYPE SIGMA FACTO"/>
    <property type="match status" value="1"/>
</dbReference>
<dbReference type="InterPro" id="IPR013325">
    <property type="entry name" value="RNA_pol_sigma_r2"/>
</dbReference>
<dbReference type="Pfam" id="PF04542">
    <property type="entry name" value="Sigma70_r2"/>
    <property type="match status" value="1"/>
</dbReference>
<dbReference type="SUPFAM" id="SSF88946">
    <property type="entry name" value="Sigma2 domain of RNA polymerase sigma factors"/>
    <property type="match status" value="1"/>
</dbReference>
<protein>
    <submittedName>
        <fullName evidence="7">RNA polymerase sigma-70 factor</fullName>
    </submittedName>
</protein>
<dbReference type="EMBL" id="JRLX01000019">
    <property type="protein sequence ID" value="KGO85579.1"/>
    <property type="molecule type" value="Genomic_DNA"/>
</dbReference>
<dbReference type="NCBIfam" id="TIGR02937">
    <property type="entry name" value="sigma70-ECF"/>
    <property type="match status" value="1"/>
</dbReference>
<dbReference type="Gene3D" id="1.10.10.10">
    <property type="entry name" value="Winged helix-like DNA-binding domain superfamily/Winged helix DNA-binding domain"/>
    <property type="match status" value="1"/>
</dbReference>
<dbReference type="GO" id="GO:0006352">
    <property type="term" value="P:DNA-templated transcription initiation"/>
    <property type="evidence" value="ECO:0007669"/>
    <property type="project" value="InterPro"/>
</dbReference>
<dbReference type="InterPro" id="IPR007627">
    <property type="entry name" value="RNA_pol_sigma70_r2"/>
</dbReference>
<name>A0A0A2LZY2_9FLAO</name>
<dbReference type="STRING" id="1121895.GCA_000378485_02454"/>
<evidence type="ECO:0000256" key="4">
    <source>
        <dbReference type="ARBA" id="ARBA00023163"/>
    </source>
</evidence>
<comment type="caution">
    <text evidence="7">The sequence shown here is derived from an EMBL/GenBank/DDBJ whole genome shotgun (WGS) entry which is preliminary data.</text>
</comment>
<dbReference type="SUPFAM" id="SSF88659">
    <property type="entry name" value="Sigma3 and sigma4 domains of RNA polymerase sigma factors"/>
    <property type="match status" value="1"/>
</dbReference>
<proteinExistence type="inferred from homology"/>
<evidence type="ECO:0000259" key="5">
    <source>
        <dbReference type="Pfam" id="PF04542"/>
    </source>
</evidence>
<feature type="domain" description="RNA polymerase sigma-70 region 2" evidence="5">
    <location>
        <begin position="19"/>
        <end position="82"/>
    </location>
</feature>
<dbReference type="InterPro" id="IPR039425">
    <property type="entry name" value="RNA_pol_sigma-70-like"/>
</dbReference>
<evidence type="ECO:0000256" key="1">
    <source>
        <dbReference type="ARBA" id="ARBA00010641"/>
    </source>
</evidence>
<dbReference type="Gene3D" id="1.10.1740.10">
    <property type="match status" value="1"/>
</dbReference>
<comment type="similarity">
    <text evidence="1">Belongs to the sigma-70 factor family. ECF subfamily.</text>
</comment>
<organism evidence="7 8">
    <name type="scientific">Flavobacterium rivuli WB 3.3-2 = DSM 21788</name>
    <dbReference type="NCBI Taxonomy" id="1121895"/>
    <lineage>
        <taxon>Bacteria</taxon>
        <taxon>Pseudomonadati</taxon>
        <taxon>Bacteroidota</taxon>
        <taxon>Flavobacteriia</taxon>
        <taxon>Flavobacteriales</taxon>
        <taxon>Flavobacteriaceae</taxon>
        <taxon>Flavobacterium</taxon>
    </lineage>
</organism>
<sequence length="173" mass="19985">MKQEQPIGICEELKFSAFFKSHAKALRNFLYYKFGNEEQADEATQEAFIKLWENCASVPTEKAKSFLYTVANNTTLNHIAHKKVVLEYSKKNVNHDTNNQSPEFLMEEEQFKVKLQKAIANLSEAQRSAFLLHRIDGKKYHEIAEILGIGVKAVEKRIHGALLQLRKEIDTFR</sequence>
<dbReference type="InterPro" id="IPR013249">
    <property type="entry name" value="RNA_pol_sigma70_r4_t2"/>
</dbReference>
<evidence type="ECO:0000259" key="6">
    <source>
        <dbReference type="Pfam" id="PF08281"/>
    </source>
</evidence>
<dbReference type="InterPro" id="IPR014284">
    <property type="entry name" value="RNA_pol_sigma-70_dom"/>
</dbReference>